<gene>
    <name evidence="6" type="ORF">HMI46_26365</name>
</gene>
<dbReference type="GO" id="GO:0005737">
    <property type="term" value="C:cytoplasm"/>
    <property type="evidence" value="ECO:0007669"/>
    <property type="project" value="InterPro"/>
</dbReference>
<dbReference type="InterPro" id="IPR005881">
    <property type="entry name" value="Ser_O-AcTrfase"/>
</dbReference>
<dbReference type="Pfam" id="PF00132">
    <property type="entry name" value="Hexapep"/>
    <property type="match status" value="1"/>
</dbReference>
<keyword evidence="4" id="KW-0012">Acyltransferase</keyword>
<dbReference type="PANTHER" id="PTHR42811">
    <property type="entry name" value="SERINE ACETYLTRANSFERASE"/>
    <property type="match status" value="1"/>
</dbReference>
<evidence type="ECO:0000313" key="6">
    <source>
        <dbReference type="EMBL" id="NOJ74040.1"/>
    </source>
</evidence>
<keyword evidence="3" id="KW-0808">Transferase</keyword>
<dbReference type="PIRSF" id="PIRSF000441">
    <property type="entry name" value="CysE"/>
    <property type="match status" value="1"/>
</dbReference>
<dbReference type="InterPro" id="IPR045304">
    <property type="entry name" value="LbH_SAT"/>
</dbReference>
<accession>A0AAP7A1N9</accession>
<evidence type="ECO:0000256" key="4">
    <source>
        <dbReference type="ARBA" id="ARBA00023315"/>
    </source>
</evidence>
<evidence type="ECO:0000256" key="1">
    <source>
        <dbReference type="ARBA" id="ARBA00007274"/>
    </source>
</evidence>
<feature type="compositionally biased region" description="Basic and acidic residues" evidence="5">
    <location>
        <begin position="96"/>
        <end position="105"/>
    </location>
</feature>
<name>A0AAP7A1N9_PAEAL</name>
<organism evidence="6 7">
    <name type="scientific">Paenibacillus alvei</name>
    <name type="common">Bacillus alvei</name>
    <dbReference type="NCBI Taxonomy" id="44250"/>
    <lineage>
        <taxon>Bacteria</taxon>
        <taxon>Bacillati</taxon>
        <taxon>Bacillota</taxon>
        <taxon>Bacilli</taxon>
        <taxon>Bacillales</taxon>
        <taxon>Paenibacillaceae</taxon>
        <taxon>Paenibacillus</taxon>
    </lineage>
</organism>
<dbReference type="CDD" id="cd03354">
    <property type="entry name" value="LbH_SAT"/>
    <property type="match status" value="1"/>
</dbReference>
<proteinExistence type="inferred from homology"/>
<dbReference type="InterPro" id="IPR011004">
    <property type="entry name" value="Trimer_LpxA-like_sf"/>
</dbReference>
<comment type="caution">
    <text evidence="6">The sequence shown here is derived from an EMBL/GenBank/DDBJ whole genome shotgun (WGS) entry which is preliminary data.</text>
</comment>
<dbReference type="GO" id="GO:0006535">
    <property type="term" value="P:cysteine biosynthetic process from serine"/>
    <property type="evidence" value="ECO:0007669"/>
    <property type="project" value="InterPro"/>
</dbReference>
<dbReference type="InterPro" id="IPR001451">
    <property type="entry name" value="Hexapep"/>
</dbReference>
<dbReference type="AlphaFoldDB" id="A0AAP7A1N9"/>
<comment type="similarity">
    <text evidence="1">Belongs to the transferase hexapeptide repeat family.</text>
</comment>
<sequence>MRVVIGETTEIGASVIIYQDVTLGGTGKEMGKRHPTIGDHVILCAGAKVLGSIKVGHGSRIGAGAVVLKEVPPCCTVVGVPGTIVKVGGQSIRVDQEKIRKENKPEPNYGTQLEAK</sequence>
<dbReference type="GO" id="GO:0009001">
    <property type="term" value="F:serine O-acetyltransferase activity"/>
    <property type="evidence" value="ECO:0007669"/>
    <property type="project" value="InterPro"/>
</dbReference>
<evidence type="ECO:0000256" key="2">
    <source>
        <dbReference type="ARBA" id="ARBA00018522"/>
    </source>
</evidence>
<evidence type="ECO:0000313" key="7">
    <source>
        <dbReference type="Proteomes" id="UP000552038"/>
    </source>
</evidence>
<evidence type="ECO:0000256" key="3">
    <source>
        <dbReference type="ARBA" id="ARBA00022679"/>
    </source>
</evidence>
<protein>
    <recommendedName>
        <fullName evidence="2">Serine acetyltransferase</fullName>
    </recommendedName>
</protein>
<feature type="region of interest" description="Disordered" evidence="5">
    <location>
        <begin position="96"/>
        <end position="116"/>
    </location>
</feature>
<dbReference type="Gene3D" id="2.160.10.10">
    <property type="entry name" value="Hexapeptide repeat proteins"/>
    <property type="match status" value="1"/>
</dbReference>
<dbReference type="Proteomes" id="UP000552038">
    <property type="component" value="Unassembled WGS sequence"/>
</dbReference>
<dbReference type="EMBL" id="JABFOR010000070">
    <property type="protein sequence ID" value="NOJ74040.1"/>
    <property type="molecule type" value="Genomic_DNA"/>
</dbReference>
<dbReference type="SUPFAM" id="SSF51161">
    <property type="entry name" value="Trimeric LpxA-like enzymes"/>
    <property type="match status" value="1"/>
</dbReference>
<reference evidence="6 7" key="1">
    <citation type="submission" date="2020-05" db="EMBL/GenBank/DDBJ databases">
        <title>Whole genome sequencing and identification of novel metabolites from Paenibacillus alvei strain JR949.</title>
        <authorList>
            <person name="Rajendhran J."/>
            <person name="Sree Pranav P."/>
            <person name="Mahalakshmi B."/>
            <person name="Karthikeyan R."/>
        </authorList>
    </citation>
    <scope>NUCLEOTIDE SEQUENCE [LARGE SCALE GENOMIC DNA]</scope>
    <source>
        <strain evidence="6 7">JR949</strain>
    </source>
</reference>
<evidence type="ECO:0000256" key="5">
    <source>
        <dbReference type="SAM" id="MobiDB-lite"/>
    </source>
</evidence>